<dbReference type="OrthoDB" id="2685034at2759"/>
<evidence type="ECO:0000256" key="1">
    <source>
        <dbReference type="SAM" id="MobiDB-lite"/>
    </source>
</evidence>
<feature type="compositionally biased region" description="Low complexity" evidence="1">
    <location>
        <begin position="341"/>
        <end position="358"/>
    </location>
</feature>
<feature type="compositionally biased region" description="Low complexity" evidence="1">
    <location>
        <begin position="9"/>
        <end position="33"/>
    </location>
</feature>
<evidence type="ECO:0008006" key="4">
    <source>
        <dbReference type="Google" id="ProtNLM"/>
    </source>
</evidence>
<proteinExistence type="predicted"/>
<feature type="region of interest" description="Disordered" evidence="1">
    <location>
        <begin position="1"/>
        <end position="82"/>
    </location>
</feature>
<feature type="region of interest" description="Disordered" evidence="1">
    <location>
        <begin position="963"/>
        <end position="986"/>
    </location>
</feature>
<dbReference type="STRING" id="742152.A0A2H3JZU6"/>
<dbReference type="AlphaFoldDB" id="A0A2H3JZU6"/>
<feature type="region of interest" description="Disordered" evidence="1">
    <location>
        <begin position="209"/>
        <end position="271"/>
    </location>
</feature>
<feature type="region of interest" description="Disordered" evidence="1">
    <location>
        <begin position="817"/>
        <end position="928"/>
    </location>
</feature>
<feature type="compositionally biased region" description="Polar residues" evidence="1">
    <location>
        <begin position="67"/>
        <end position="82"/>
    </location>
</feature>
<feature type="compositionally biased region" description="Low complexity" evidence="1">
    <location>
        <begin position="403"/>
        <end position="434"/>
    </location>
</feature>
<feature type="region of interest" description="Disordered" evidence="1">
    <location>
        <begin position="589"/>
        <end position="667"/>
    </location>
</feature>
<dbReference type="EMBL" id="KB468124">
    <property type="protein sequence ID" value="PCH42284.1"/>
    <property type="molecule type" value="Genomic_DNA"/>
</dbReference>
<reference evidence="2 3" key="1">
    <citation type="journal article" date="2012" name="Science">
        <title>The Paleozoic origin of enzymatic lignin decomposition reconstructed from 31 fungal genomes.</title>
        <authorList>
            <person name="Floudas D."/>
            <person name="Binder M."/>
            <person name="Riley R."/>
            <person name="Barry K."/>
            <person name="Blanchette R.A."/>
            <person name="Henrissat B."/>
            <person name="Martinez A.T."/>
            <person name="Otillar R."/>
            <person name="Spatafora J.W."/>
            <person name="Yadav J.S."/>
            <person name="Aerts A."/>
            <person name="Benoit I."/>
            <person name="Boyd A."/>
            <person name="Carlson A."/>
            <person name="Copeland A."/>
            <person name="Coutinho P.M."/>
            <person name="de Vries R.P."/>
            <person name="Ferreira P."/>
            <person name="Findley K."/>
            <person name="Foster B."/>
            <person name="Gaskell J."/>
            <person name="Glotzer D."/>
            <person name="Gorecki P."/>
            <person name="Heitman J."/>
            <person name="Hesse C."/>
            <person name="Hori C."/>
            <person name="Igarashi K."/>
            <person name="Jurgens J.A."/>
            <person name="Kallen N."/>
            <person name="Kersten P."/>
            <person name="Kohler A."/>
            <person name="Kuees U."/>
            <person name="Kumar T.K.A."/>
            <person name="Kuo A."/>
            <person name="LaButti K."/>
            <person name="Larrondo L.F."/>
            <person name="Lindquist E."/>
            <person name="Ling A."/>
            <person name="Lombard V."/>
            <person name="Lucas S."/>
            <person name="Lundell T."/>
            <person name="Martin R."/>
            <person name="McLaughlin D.J."/>
            <person name="Morgenstern I."/>
            <person name="Morin E."/>
            <person name="Murat C."/>
            <person name="Nagy L.G."/>
            <person name="Nolan M."/>
            <person name="Ohm R.A."/>
            <person name="Patyshakuliyeva A."/>
            <person name="Rokas A."/>
            <person name="Ruiz-Duenas F.J."/>
            <person name="Sabat G."/>
            <person name="Salamov A."/>
            <person name="Samejima M."/>
            <person name="Schmutz J."/>
            <person name="Slot J.C."/>
            <person name="St John F."/>
            <person name="Stenlid J."/>
            <person name="Sun H."/>
            <person name="Sun S."/>
            <person name="Syed K."/>
            <person name="Tsang A."/>
            <person name="Wiebenga A."/>
            <person name="Young D."/>
            <person name="Pisabarro A."/>
            <person name="Eastwood D.C."/>
            <person name="Martin F."/>
            <person name="Cullen D."/>
            <person name="Grigoriev I.V."/>
            <person name="Hibbett D.S."/>
        </authorList>
    </citation>
    <scope>NUCLEOTIDE SEQUENCE [LARGE SCALE GENOMIC DNA]</scope>
    <source>
        <strain evidence="2 3">MD-104</strain>
    </source>
</reference>
<keyword evidence="3" id="KW-1185">Reference proteome</keyword>
<feature type="compositionally biased region" description="Polar residues" evidence="1">
    <location>
        <begin position="34"/>
        <end position="44"/>
    </location>
</feature>
<organism evidence="2 3">
    <name type="scientific">Wolfiporia cocos (strain MD-104)</name>
    <name type="common">Brown rot fungus</name>
    <dbReference type="NCBI Taxonomy" id="742152"/>
    <lineage>
        <taxon>Eukaryota</taxon>
        <taxon>Fungi</taxon>
        <taxon>Dikarya</taxon>
        <taxon>Basidiomycota</taxon>
        <taxon>Agaricomycotina</taxon>
        <taxon>Agaricomycetes</taxon>
        <taxon>Polyporales</taxon>
        <taxon>Phaeolaceae</taxon>
        <taxon>Wolfiporia</taxon>
    </lineage>
</organism>
<protein>
    <recommendedName>
        <fullName evidence="4">Myb-like domain-containing protein</fullName>
    </recommendedName>
</protein>
<evidence type="ECO:0000313" key="2">
    <source>
        <dbReference type="EMBL" id="PCH42284.1"/>
    </source>
</evidence>
<feature type="region of interest" description="Disordered" evidence="1">
    <location>
        <begin position="402"/>
        <end position="437"/>
    </location>
</feature>
<name>A0A2H3JZU6_WOLCO</name>
<feature type="compositionally biased region" description="Low complexity" evidence="1">
    <location>
        <begin position="223"/>
        <end position="241"/>
    </location>
</feature>
<feature type="compositionally biased region" description="Basic and acidic residues" evidence="1">
    <location>
        <begin position="963"/>
        <end position="983"/>
    </location>
</feature>
<sequence>MDNPQYYQPLSHALHPPLVSSSHPPQQYSYPSHTQLAAPNGTNTSHREEEEEDDDDEEVVEEELDPESQQANNNSPRATASTHAGCKAASPIVIAQCYQMGPATKIDPLAMIAEAKRLANPSQLVGNPPPAVYSMPTYPTMPAPTATPSTTSSTPGPVINQPQSFVMSLGNASMPPPAHAPPPQPYYPPHMYPATARYPTAPYYSYPTQPTTPYYPPPPQTTPTPTHSTPTPAPAPSTSTSGTISTFNAATGTAAPGGQQGTWSEEETDRLRKLAEQSKEMGGAQNKGEIEWDWVVQQWGNSRTRHQILLKATSMGLKESTTRGTKRRREAEANDSTNEHTATPASQTAQTVQSAQNAQTTQTVTTATTTPTIAPASIQTQPAPTTIPTPASASFVAATNASPTITTQRPPSSTTPTTIAPARTTTQPNTTTPTMPWPMPTVAANTPSPVLASASIDQRNSMYRPTRPTHAQSYGAASTSTTTSYGAAAAANSSASPSDVGRAVGGDTNGTAQFASSSGQGSVNAEIQVRARVGGFATAMDVHLLLQSANNSPYTSPATYSTPHIYPTNVTSYGSSSLSGATTLPSTGVIYPPMQTTPHAHASGQAPAPGQSQAPSSSVSAGKRKQLADGSIVTPSPRKRRANPIVFSGDVDDSDVGPNGGPKHWTDTEKNSLFNWLMVPDKNWEMFKSKMNTVFRDAAAQIFNGRKSFTALKSCYHRNIETFKQIYAFEAYITRTGNDQNAPPPFAQNADPTMSRQAHLEQRLEEARSANAPVGNLNVKVIDHWQQMGWYDLFKSRFREDPRTGVPVPFYANTMTFPDGPAAQPPVYTSSSIDPHLENGRDDDDDDDDRDVEPEIGRMSVPPEQNDAGPANNATPASTQYSVPAPAPLGGDRDYAPQLPRYVPPSRKSVPPTRVTYAPPAAPADSRAEQTVQALDRLTAVTQSLVQECAALTQLLRAEQAERRARSEHAGPREDGMNRKEKAALATEMLGNGDVGDEVRKAAADYLKRLFMSG</sequence>
<feature type="compositionally biased region" description="Low complexity" evidence="1">
    <location>
        <begin position="602"/>
        <end position="621"/>
    </location>
</feature>
<feature type="region of interest" description="Disordered" evidence="1">
    <location>
        <begin position="491"/>
        <end position="523"/>
    </location>
</feature>
<feature type="compositionally biased region" description="Acidic residues" evidence="1">
    <location>
        <begin position="49"/>
        <end position="66"/>
    </location>
</feature>
<accession>A0A2H3JZU6</accession>
<feature type="compositionally biased region" description="Pro residues" evidence="1">
    <location>
        <begin position="213"/>
        <end position="222"/>
    </location>
</feature>
<feature type="compositionally biased region" description="Acidic residues" evidence="1">
    <location>
        <begin position="841"/>
        <end position="854"/>
    </location>
</feature>
<gene>
    <name evidence="2" type="ORF">WOLCODRAFT_89730</name>
</gene>
<dbReference type="Proteomes" id="UP000218811">
    <property type="component" value="Unassembled WGS sequence"/>
</dbReference>
<evidence type="ECO:0000313" key="3">
    <source>
        <dbReference type="Proteomes" id="UP000218811"/>
    </source>
</evidence>
<feature type="region of interest" description="Disordered" evidence="1">
    <location>
        <begin position="316"/>
        <end position="358"/>
    </location>
</feature>
<feature type="compositionally biased region" description="Polar residues" evidence="1">
    <location>
        <begin position="872"/>
        <end position="882"/>
    </location>
</feature>
<feature type="compositionally biased region" description="Polar residues" evidence="1">
    <location>
        <begin position="509"/>
        <end position="523"/>
    </location>
</feature>